<reference evidence="9" key="2">
    <citation type="submission" date="2025-08" db="UniProtKB">
        <authorList>
            <consortium name="Ensembl"/>
        </authorList>
    </citation>
    <scope>IDENTIFICATION</scope>
    <source>
        <strain evidence="9">Glennie</strain>
    </source>
</reference>
<evidence type="ECO:0000256" key="5">
    <source>
        <dbReference type="SAM" id="Coils"/>
    </source>
</evidence>
<dbReference type="InterPro" id="IPR041670">
    <property type="entry name" value="Znf-CCHC_6"/>
</dbReference>
<keyword evidence="3" id="KW-0804">Transcription</keyword>
<dbReference type="InParanoid" id="A0A6I8NXB4"/>
<feature type="region of interest" description="Disordered" evidence="6">
    <location>
        <begin position="194"/>
        <end position="221"/>
    </location>
</feature>
<evidence type="ECO:0000256" key="3">
    <source>
        <dbReference type="ARBA" id="ARBA00023163"/>
    </source>
</evidence>
<evidence type="ECO:0000259" key="8">
    <source>
        <dbReference type="Pfam" id="PF15288"/>
    </source>
</evidence>
<feature type="compositionally biased region" description="Acidic residues" evidence="6">
    <location>
        <begin position="1680"/>
        <end position="1689"/>
    </location>
</feature>
<feature type="compositionally biased region" description="Basic residues" evidence="6">
    <location>
        <begin position="1649"/>
        <end position="1667"/>
    </location>
</feature>
<keyword evidence="4" id="KW-0539">Nucleus</keyword>
<feature type="region of interest" description="Disordered" evidence="6">
    <location>
        <begin position="1348"/>
        <end position="1689"/>
    </location>
</feature>
<dbReference type="GO" id="GO:0004402">
    <property type="term" value="F:histone acetyltransferase activity"/>
    <property type="evidence" value="ECO:0007669"/>
    <property type="project" value="InterPro"/>
</dbReference>
<evidence type="ECO:0000256" key="2">
    <source>
        <dbReference type="ARBA" id="ARBA00023015"/>
    </source>
</evidence>
<feature type="compositionally biased region" description="Low complexity" evidence="6">
    <location>
        <begin position="1668"/>
        <end position="1679"/>
    </location>
</feature>
<dbReference type="PANTHER" id="PTHR13900:SF0">
    <property type="entry name" value="TRANSCRIPTION INITIATION FACTOR TFIID SUBUNIT 1"/>
    <property type="match status" value="1"/>
</dbReference>
<feature type="coiled-coil region" evidence="5">
    <location>
        <begin position="1119"/>
        <end position="1146"/>
    </location>
</feature>
<proteinExistence type="predicted"/>
<keyword evidence="10" id="KW-1185">Reference proteome</keyword>
<dbReference type="Pfam" id="PF15288">
    <property type="entry name" value="zf-CCHC_6"/>
    <property type="match status" value="1"/>
</dbReference>
<evidence type="ECO:0000256" key="6">
    <source>
        <dbReference type="SAM" id="MobiDB-lite"/>
    </source>
</evidence>
<dbReference type="OMA" id="QWPLQQS"/>
<dbReference type="InterPro" id="IPR022591">
    <property type="entry name" value="TAF1_HAT_dom"/>
</dbReference>
<dbReference type="GeneTree" id="ENSGT00940000155242"/>
<keyword evidence="5" id="KW-0175">Coiled coil</keyword>
<evidence type="ECO:0008006" key="11">
    <source>
        <dbReference type="Google" id="ProtNLM"/>
    </source>
</evidence>
<evidence type="ECO:0000256" key="4">
    <source>
        <dbReference type="ARBA" id="ARBA00023242"/>
    </source>
</evidence>
<evidence type="ECO:0000259" key="7">
    <source>
        <dbReference type="Pfam" id="PF12157"/>
    </source>
</evidence>
<feature type="domain" description="Transcription initiation factor TFIID subunit 1 histone acetyltransferase" evidence="7">
    <location>
        <begin position="470"/>
        <end position="930"/>
    </location>
</feature>
<dbReference type="Proteomes" id="UP000002279">
    <property type="component" value="Chromosome 6"/>
</dbReference>
<evidence type="ECO:0000313" key="9">
    <source>
        <dbReference type="Ensembl" id="ENSOANP00000045918.1"/>
    </source>
</evidence>
<dbReference type="InterPro" id="IPR040240">
    <property type="entry name" value="TAF1"/>
</dbReference>
<evidence type="ECO:0000256" key="1">
    <source>
        <dbReference type="ARBA" id="ARBA00004123"/>
    </source>
</evidence>
<dbReference type="GO" id="GO:0051123">
    <property type="term" value="P:RNA polymerase II preinitiation complex assembly"/>
    <property type="evidence" value="ECO:0000318"/>
    <property type="project" value="GO_Central"/>
</dbReference>
<dbReference type="GO" id="GO:0005669">
    <property type="term" value="C:transcription factor TFIID complex"/>
    <property type="evidence" value="ECO:0000318"/>
    <property type="project" value="GO_Central"/>
</dbReference>
<reference evidence="9" key="3">
    <citation type="submission" date="2025-09" db="UniProtKB">
        <authorList>
            <consortium name="Ensembl"/>
        </authorList>
    </citation>
    <scope>IDENTIFICATION</scope>
    <source>
        <strain evidence="9">Glennie</strain>
    </source>
</reference>
<feature type="domain" description="Zinc knuckle" evidence="8">
    <location>
        <begin position="1164"/>
        <end position="1204"/>
    </location>
</feature>
<name>A0A6I8NXB4_ORNAN</name>
<feature type="region of interest" description="Disordered" evidence="6">
    <location>
        <begin position="425"/>
        <end position="462"/>
    </location>
</feature>
<sequence>MKYRWERRGQLRNGDCCWGWGNMCVLTAPYLCISLGWAKSSENAKDNWRVTDVAEDESHGYRQLMGLLKPSCHVCGLNYNVTSFLAAGPGNANDVILPSVRVPSSSASENTAFIKPMGLELERESVSLAPGGPTGDHPVRTTQPHVPKQHQSAIELFPEFQPGKVLRFLRLFETNADSYWQRAGRKRKTQAWKKAQSQEGVKCHGAEAKSPWETPRAPPPLPEECLSDDELKMMAPVEPNRSTAEKVAPTKNKVAEWRYGPARLWYDKMAVPEDGSGFDYGFKLKNPEGDLGAKTDWAGKVRAAEETVGLLSPENFLMVTQQQWEDEVIWDIKDIKDKEPNPQRVRQAGWIPYHKSRSMGKVCVEATSGNNKPWNSIFPIENEELVYERWEENIIWDAQAMSRLMEPPVLSLNLNDEDLLLEIPESPEDEETPSISSKNKMESSQKGLKLIKGKRKGPADKRNISLKDPWNLSNDEFYYPRKDDLRGTLKGIIQHATPAMDLQLPFFPTYMGPTKLRQFHRPPLKKYVSGPLSKPGPHPIQSLLGHIQKKAQMREQERQASGGGEMFFMRTAQDLTGKDGDLVLVEYSEEYPPLMMQVGMATKIKNYYKRKLGKDSGAPACDYGETVYCHTSPFLGSLQPGQLLQALENNLFRAPIYPHRMPGTDFLVIQKRQGYYIREVKDIFVVGQECPLIEVPAPKSKRAATHIRDFLQVFIYRLFGKSRDRPPRIRMEDIKKAFPFHAESTIRKRLNVCADFQRTGMVSNWWVLKPNFRLPTEEELRAMVSPEQCCAYYSMIAAEQRLKDAGYGEKSFLAPDEENEEGFQSKIDDEVLTAPWNTTRAFLSALKGKCLLDVTGVADPTGCGEGFSYVKIPFKPPPKDDKDTQPVKKTIMGTDADLRRLSLKKAKQLLRTFGVAEEEIKQLSRWEVIDVVRRISTEQARSGVDITSKFARGLRGSVAETQDRYRMDCQRIFDLQNKILASTEVLSTDSDSSSSDEDNILEEMGKNVEDLLENKKTLSQLHYYREEQERKLLQKMFLGEDSAKNSVKNGQTPEPSSTPSISGCHFLKIYRTFKNDDGKEYVRCETVCSPAVIEAYSQIRTTMDEESIRSIALSDRKHHLELRKERRRIQDQLRRLRRSQEKAKLQGPPEQKAKPKIKTLPDLKLKCGACGAVGHMRTNKVCPLYNPNHALPATSVAMTEEQEEALEKMTYDSNAEVINMEGTKIVFKKQLFERAEEIRRKSLVLKFPKVCLPPTKKRRIEADVHCGSVSVSVTSPRSFPEFSIVSGCTYIVHRTYIVSAATLHERQSLRWWVGEDGECNKIILIWELCLDVPQFSAQEMQGNSLVDAERKSGWPQPKLKPHWQEQQQKSQEPQWQPQQQSQNLQQQPQQQPQRQQAQKLLQSQWQPQKQQLPKLQQRQPQQQPQELLQPQQQPKLQQPQQQQQKLQQPQQQLQQTQSQKLQQPQKRLQPQQQPKLQQQPQQQQQQWKLQKQQPQKLQQQPQQQQQKLRQPEQQQAQRLQQQPPQKQSQKLLQQQSSQEQYWQKLQQRLGRPQQQQPQLQKPQQQPKLQQPQQPQQKLQQPQQQLQQTQSQKLQQPQKRLQPQREPQQQPKQQQQPQWRPQKPQQQKPQQQKPQRQKPQQQPQQPQQQQKRHHPQQPQQRKPHKPQQKRQPLSVLYEDLLLSDEDDEEW</sequence>
<accession>A0A6I8NXB4</accession>
<dbReference type="Bgee" id="ENSOANG00000003034">
    <property type="expression patterns" value="Expressed in testis and 1 other cell type or tissue"/>
</dbReference>
<dbReference type="PANTHER" id="PTHR13900">
    <property type="entry name" value="TRANSCRIPTION INITIATION FACTOR TFIID"/>
    <property type="match status" value="1"/>
</dbReference>
<organism evidence="9 10">
    <name type="scientific">Ornithorhynchus anatinus</name>
    <name type="common">Duckbill platypus</name>
    <dbReference type="NCBI Taxonomy" id="9258"/>
    <lineage>
        <taxon>Eukaryota</taxon>
        <taxon>Metazoa</taxon>
        <taxon>Chordata</taxon>
        <taxon>Craniata</taxon>
        <taxon>Vertebrata</taxon>
        <taxon>Euteleostomi</taxon>
        <taxon>Mammalia</taxon>
        <taxon>Monotremata</taxon>
        <taxon>Ornithorhynchidae</taxon>
        <taxon>Ornithorhynchus</taxon>
    </lineage>
</organism>
<reference evidence="9 10" key="1">
    <citation type="journal article" date="2008" name="Nature">
        <title>Genome analysis of the platypus reveals unique signatures of evolution.</title>
        <authorList>
            <person name="Warren W.C."/>
            <person name="Hillier L.W."/>
            <person name="Marshall Graves J.A."/>
            <person name="Birney E."/>
            <person name="Ponting C.P."/>
            <person name="Grutzner F."/>
            <person name="Belov K."/>
            <person name="Miller W."/>
            <person name="Clarke L."/>
            <person name="Chinwalla A.T."/>
            <person name="Yang S.P."/>
            <person name="Heger A."/>
            <person name="Locke D.P."/>
            <person name="Miethke P."/>
            <person name="Waters P.D."/>
            <person name="Veyrunes F."/>
            <person name="Fulton L."/>
            <person name="Fulton B."/>
            <person name="Graves T."/>
            <person name="Wallis J."/>
            <person name="Puente X.S."/>
            <person name="Lopez-Otin C."/>
            <person name="Ordonez G.R."/>
            <person name="Eichler E.E."/>
            <person name="Chen L."/>
            <person name="Cheng Z."/>
            <person name="Deakin J.E."/>
            <person name="Alsop A."/>
            <person name="Thompson K."/>
            <person name="Kirby P."/>
            <person name="Papenfuss A.T."/>
            <person name="Wakefield M.J."/>
            <person name="Olender T."/>
            <person name="Lancet D."/>
            <person name="Huttley G.A."/>
            <person name="Smit A.F."/>
            <person name="Pask A."/>
            <person name="Temple-Smith P."/>
            <person name="Batzer M.A."/>
            <person name="Walker J.A."/>
            <person name="Konkel M.K."/>
            <person name="Harris R.S."/>
            <person name="Whittington C.M."/>
            <person name="Wong E.S."/>
            <person name="Gemmell N.J."/>
            <person name="Buschiazzo E."/>
            <person name="Vargas Jentzsch I.M."/>
            <person name="Merkel A."/>
            <person name="Schmitz J."/>
            <person name="Zemann A."/>
            <person name="Churakov G."/>
            <person name="Kriegs J.O."/>
            <person name="Brosius J."/>
            <person name="Murchison E.P."/>
            <person name="Sachidanandam R."/>
            <person name="Smith C."/>
            <person name="Hannon G.J."/>
            <person name="Tsend-Ayush E."/>
            <person name="McMillan D."/>
            <person name="Attenborough R."/>
            <person name="Rens W."/>
            <person name="Ferguson-Smith M."/>
            <person name="Lefevre C.M."/>
            <person name="Sharp J.A."/>
            <person name="Nicholas K.R."/>
            <person name="Ray D.A."/>
            <person name="Kube M."/>
            <person name="Reinhardt R."/>
            <person name="Pringle T.H."/>
            <person name="Taylor J."/>
            <person name="Jones R.C."/>
            <person name="Nixon B."/>
            <person name="Dacheux J.L."/>
            <person name="Niwa H."/>
            <person name="Sekita Y."/>
            <person name="Huang X."/>
            <person name="Stark A."/>
            <person name="Kheradpour P."/>
            <person name="Kellis M."/>
            <person name="Flicek P."/>
            <person name="Chen Y."/>
            <person name="Webber C."/>
            <person name="Hardison R."/>
            <person name="Nelson J."/>
            <person name="Hallsworth-Pepin K."/>
            <person name="Delehaunty K."/>
            <person name="Markovic C."/>
            <person name="Minx P."/>
            <person name="Feng Y."/>
            <person name="Kremitzki C."/>
            <person name="Mitreva M."/>
            <person name="Glasscock J."/>
            <person name="Wylie T."/>
            <person name="Wohldmann P."/>
            <person name="Thiru P."/>
            <person name="Nhan M.N."/>
            <person name="Pohl C.S."/>
            <person name="Smith S.M."/>
            <person name="Hou S."/>
            <person name="Nefedov M."/>
            <person name="de Jong P.J."/>
            <person name="Renfree M.B."/>
            <person name="Mardis E.R."/>
            <person name="Wilson R.K."/>
        </authorList>
    </citation>
    <scope>NUCLEOTIDE SEQUENCE [LARGE SCALE GENOMIC DNA]</scope>
    <source>
        <strain evidence="9 10">Glennie</strain>
    </source>
</reference>
<dbReference type="Ensembl" id="ENSOANT00000061303.1">
    <property type="protein sequence ID" value="ENSOANP00000045918.1"/>
    <property type="gene ID" value="ENSOANG00000003034.3"/>
</dbReference>
<protein>
    <recommendedName>
        <fullName evidence="11">Transcription initiation factor TFIID subunit 1</fullName>
    </recommendedName>
</protein>
<comment type="subcellular location">
    <subcellularLocation>
        <location evidence="1">Nucleus</location>
    </subcellularLocation>
</comment>
<keyword evidence="2" id="KW-0805">Transcription regulation</keyword>
<feature type="compositionally biased region" description="Low complexity" evidence="6">
    <location>
        <begin position="1364"/>
        <end position="1648"/>
    </location>
</feature>
<dbReference type="Pfam" id="PF12157">
    <property type="entry name" value="DUF3591"/>
    <property type="match status" value="1"/>
</dbReference>
<dbReference type="GO" id="GO:0016251">
    <property type="term" value="F:RNA polymerase II general transcription initiation factor activity"/>
    <property type="evidence" value="ECO:0000318"/>
    <property type="project" value="GO_Central"/>
</dbReference>
<feature type="compositionally biased region" description="Polar residues" evidence="6">
    <location>
        <begin position="433"/>
        <end position="445"/>
    </location>
</feature>
<evidence type="ECO:0000313" key="10">
    <source>
        <dbReference type="Proteomes" id="UP000002279"/>
    </source>
</evidence>
<dbReference type="GO" id="GO:0017025">
    <property type="term" value="F:TBP-class protein binding"/>
    <property type="evidence" value="ECO:0000318"/>
    <property type="project" value="GO_Central"/>
</dbReference>